<comment type="cofactor">
    <cofactor evidence="1">
        <name>Mg(2+)</name>
        <dbReference type="ChEBI" id="CHEBI:18420"/>
    </cofactor>
</comment>
<evidence type="ECO:0000256" key="2">
    <source>
        <dbReference type="ARBA" id="ARBA00008142"/>
    </source>
</evidence>
<dbReference type="NCBIfam" id="NF001908">
    <property type="entry name" value="PRK00668.1"/>
    <property type="match status" value="1"/>
</dbReference>
<evidence type="ECO:0000256" key="3">
    <source>
        <dbReference type="ARBA" id="ARBA00022679"/>
    </source>
</evidence>
<dbReference type="Proteomes" id="UP000681967">
    <property type="component" value="Unassembled WGS sequence"/>
</dbReference>
<evidence type="ECO:0000256" key="7">
    <source>
        <dbReference type="PROSITE-ProRule" id="PRU00706"/>
    </source>
</evidence>
<protein>
    <recommendedName>
        <fullName evidence="9">Nucleoside diphosphate kinase</fullName>
        <ecNumber evidence="9">2.7.4.6</ecNumber>
    </recommendedName>
</protein>
<dbReference type="InterPro" id="IPR001564">
    <property type="entry name" value="Nucleoside_diP_kinase"/>
</dbReference>
<dbReference type="Proteomes" id="UP000676336">
    <property type="component" value="Unassembled WGS sequence"/>
</dbReference>
<feature type="chain" id="PRO_5035606912" description="Nucleoside diphosphate kinase" evidence="10">
    <location>
        <begin position="20"/>
        <end position="218"/>
    </location>
</feature>
<evidence type="ECO:0000313" key="22">
    <source>
        <dbReference type="Proteomes" id="UP000663866"/>
    </source>
</evidence>
<evidence type="ECO:0000313" key="19">
    <source>
        <dbReference type="EMBL" id="CAF4099039.1"/>
    </source>
</evidence>
<accession>A0A815NIC7</accession>
<keyword evidence="5 9" id="KW-0418">Kinase</keyword>
<dbReference type="EMBL" id="CAJNOV010010931">
    <property type="protein sequence ID" value="CAF1429976.1"/>
    <property type="molecule type" value="Genomic_DNA"/>
</dbReference>
<sequence>MSLLILLLISLTTIGNISCEKLNTNVNLNNKQEYCSKKDDGNSDCESQIFDQPSSSSSSKLDILNMAGASERTFIMIKPDGVQRGVVGDIIRRFEQRGYKLVALKMLQAPKTLLESHYEEHKGKKFYEPLLEYIGSGPVVATVWEGTNVITVGRKMLGATDPAKSEPGTIRGDFGIVTGRNIVHGSDSESAAKREIGLWFRPEEVSDWKHTAEQWIYE</sequence>
<evidence type="ECO:0000256" key="9">
    <source>
        <dbReference type="RuleBase" id="RU004013"/>
    </source>
</evidence>
<dbReference type="EMBL" id="CAJNRG010001126">
    <property type="protein sequence ID" value="CAF2027787.1"/>
    <property type="molecule type" value="Genomic_DNA"/>
</dbReference>
<keyword evidence="10" id="KW-0732">Signal</keyword>
<feature type="active site" description="Pros-phosphohistidine intermediate" evidence="7">
    <location>
        <position position="184"/>
    </location>
</feature>
<feature type="binding site" evidence="7">
    <location>
        <position position="126"/>
    </location>
    <ligand>
        <name>ATP</name>
        <dbReference type="ChEBI" id="CHEBI:30616"/>
    </ligand>
</feature>
<evidence type="ECO:0000313" key="16">
    <source>
        <dbReference type="EMBL" id="CAF2159679.1"/>
    </source>
</evidence>
<keyword evidence="22" id="KW-1185">Reference proteome</keyword>
<name>A0A815NIC7_9BILA</name>
<evidence type="ECO:0000256" key="4">
    <source>
        <dbReference type="ARBA" id="ARBA00022741"/>
    </source>
</evidence>
<evidence type="ECO:0000256" key="1">
    <source>
        <dbReference type="ARBA" id="ARBA00001946"/>
    </source>
</evidence>
<dbReference type="Pfam" id="PF00334">
    <property type="entry name" value="NDK"/>
    <property type="match status" value="1"/>
</dbReference>
<gene>
    <name evidence="19" type="ORF">BYL167_LOCUS19014</name>
    <name evidence="13" type="ORF">CJN711_LOCUS23512</name>
    <name evidence="12" type="ORF">KQP761_LOCUS8215</name>
    <name evidence="15" type="ORF">MBJ925_LOCUS23312</name>
    <name evidence="18" type="ORF">OVN521_LOCUS10263</name>
    <name evidence="20" type="ORF">SMN809_LOCUS18458</name>
    <name evidence="17" type="ORF">UXM345_LOCUS5555</name>
    <name evidence="16" type="ORF">WKI299_LOCUS31984</name>
    <name evidence="14" type="ORF">XDN619_LOCUS4728</name>
</gene>
<feature type="binding site" evidence="7">
    <location>
        <position position="154"/>
    </location>
    <ligand>
        <name>ATP</name>
        <dbReference type="ChEBI" id="CHEBI:30616"/>
    </ligand>
</feature>
<dbReference type="GO" id="GO:0006183">
    <property type="term" value="P:GTP biosynthetic process"/>
    <property type="evidence" value="ECO:0007669"/>
    <property type="project" value="InterPro"/>
</dbReference>
<feature type="binding site" evidence="7">
    <location>
        <position position="78"/>
    </location>
    <ligand>
        <name>ATP</name>
        <dbReference type="ChEBI" id="CHEBI:30616"/>
    </ligand>
</feature>
<dbReference type="PROSITE" id="PS51374">
    <property type="entry name" value="NDPK_LIKE"/>
    <property type="match status" value="1"/>
</dbReference>
<dbReference type="Proteomes" id="UP000663834">
    <property type="component" value="Unassembled WGS sequence"/>
</dbReference>
<dbReference type="EMBL" id="CAJNOW010003089">
    <property type="protein sequence ID" value="CAF1370878.1"/>
    <property type="molecule type" value="Genomic_DNA"/>
</dbReference>
<dbReference type="FunFam" id="3.30.70.141:FF:000002">
    <property type="entry name" value="Nucleoside diphosphate kinase"/>
    <property type="match status" value="1"/>
</dbReference>
<dbReference type="AlphaFoldDB" id="A0A815NIC7"/>
<dbReference type="EMBL" id="CAJOBG010001300">
    <property type="protein sequence ID" value="CAF3915152.1"/>
    <property type="molecule type" value="Genomic_DNA"/>
</dbReference>
<dbReference type="PRINTS" id="PR01243">
    <property type="entry name" value="NUCDPKINASE"/>
</dbReference>
<dbReference type="EMBL" id="CAJOBF010000415">
    <property type="protein sequence ID" value="CAF3814007.1"/>
    <property type="molecule type" value="Genomic_DNA"/>
</dbReference>
<dbReference type="GO" id="GO:0005524">
    <property type="term" value="F:ATP binding"/>
    <property type="evidence" value="ECO:0007669"/>
    <property type="project" value="UniProtKB-KW"/>
</dbReference>
<dbReference type="Proteomes" id="UP000663887">
    <property type="component" value="Unassembled WGS sequence"/>
</dbReference>
<evidence type="ECO:0000259" key="11">
    <source>
        <dbReference type="SMART" id="SM00562"/>
    </source>
</evidence>
<dbReference type="GO" id="GO:0006228">
    <property type="term" value="P:UTP biosynthetic process"/>
    <property type="evidence" value="ECO:0007669"/>
    <property type="project" value="InterPro"/>
</dbReference>
<comment type="catalytic activity">
    <reaction evidence="9">
        <text>a 2'-deoxyribonucleoside 5'-diphosphate + ATP = a 2'-deoxyribonucleoside 5'-triphosphate + ADP</text>
        <dbReference type="Rhea" id="RHEA:44640"/>
        <dbReference type="ChEBI" id="CHEBI:30616"/>
        <dbReference type="ChEBI" id="CHEBI:61560"/>
        <dbReference type="ChEBI" id="CHEBI:73316"/>
        <dbReference type="ChEBI" id="CHEBI:456216"/>
        <dbReference type="EC" id="2.7.4.6"/>
    </reaction>
</comment>
<dbReference type="EMBL" id="CAJNRF010014707">
    <property type="protein sequence ID" value="CAF2159679.1"/>
    <property type="molecule type" value="Genomic_DNA"/>
</dbReference>
<dbReference type="PANTHER" id="PTHR11349">
    <property type="entry name" value="NUCLEOSIDE DIPHOSPHATE KINASE"/>
    <property type="match status" value="1"/>
</dbReference>
<feature type="binding site" evidence="7">
    <location>
        <position position="181"/>
    </location>
    <ligand>
        <name>ATP</name>
        <dbReference type="ChEBI" id="CHEBI:30616"/>
    </ligand>
</feature>
<evidence type="ECO:0000256" key="5">
    <source>
        <dbReference type="ARBA" id="ARBA00022777"/>
    </source>
</evidence>
<dbReference type="Gene3D" id="3.30.70.141">
    <property type="entry name" value="Nucleoside diphosphate kinase-like domain"/>
    <property type="match status" value="1"/>
</dbReference>
<feature type="signal peptide" evidence="10">
    <location>
        <begin position="1"/>
        <end position="19"/>
    </location>
</feature>
<dbReference type="Proteomes" id="UP000663855">
    <property type="component" value="Unassembled WGS sequence"/>
</dbReference>
<dbReference type="Proteomes" id="UP000663856">
    <property type="component" value="Unassembled WGS sequence"/>
</dbReference>
<evidence type="ECO:0000313" key="17">
    <source>
        <dbReference type="EMBL" id="CAF3814007.1"/>
    </source>
</evidence>
<dbReference type="SUPFAM" id="SSF54919">
    <property type="entry name" value="Nucleoside diphosphate kinase, NDK"/>
    <property type="match status" value="1"/>
</dbReference>
<evidence type="ECO:0000313" key="14">
    <source>
        <dbReference type="EMBL" id="CAF2027787.1"/>
    </source>
</evidence>
<dbReference type="EMBL" id="CAJOBH010007957">
    <property type="protein sequence ID" value="CAF4099039.1"/>
    <property type="molecule type" value="Genomic_DNA"/>
</dbReference>
<comment type="similarity">
    <text evidence="2 7 8">Belongs to the NDK family.</text>
</comment>
<evidence type="ECO:0000313" key="18">
    <source>
        <dbReference type="EMBL" id="CAF3915152.1"/>
    </source>
</evidence>
<evidence type="ECO:0000313" key="15">
    <source>
        <dbReference type="EMBL" id="CAF2106174.1"/>
    </source>
</evidence>
<keyword evidence="6 9" id="KW-0067">ATP-binding</keyword>
<keyword evidence="4 9" id="KW-0547">Nucleotide-binding</keyword>
<evidence type="ECO:0000313" key="20">
    <source>
        <dbReference type="EMBL" id="CAF4124559.1"/>
    </source>
</evidence>
<dbReference type="InterPro" id="IPR036850">
    <property type="entry name" value="NDK-like_dom_sf"/>
</dbReference>
<dbReference type="EMBL" id="CAJNRE010011977">
    <property type="protein sequence ID" value="CAF2106174.1"/>
    <property type="molecule type" value="Genomic_DNA"/>
</dbReference>
<dbReference type="SMART" id="SM00562">
    <property type="entry name" value="NDK"/>
    <property type="match status" value="1"/>
</dbReference>
<dbReference type="EMBL" id="CAJOBI010008886">
    <property type="protein sequence ID" value="CAF4124559.1"/>
    <property type="molecule type" value="Genomic_DNA"/>
</dbReference>
<keyword evidence="3 9" id="KW-0808">Transferase</keyword>
<dbReference type="EC" id="2.7.4.6" evidence="9"/>
<evidence type="ECO:0000313" key="12">
    <source>
        <dbReference type="EMBL" id="CAF1370878.1"/>
    </source>
</evidence>
<organism evidence="13 21">
    <name type="scientific">Rotaria magnacalcarata</name>
    <dbReference type="NCBI Taxonomy" id="392030"/>
    <lineage>
        <taxon>Eukaryota</taxon>
        <taxon>Metazoa</taxon>
        <taxon>Spiralia</taxon>
        <taxon>Gnathifera</taxon>
        <taxon>Rotifera</taxon>
        <taxon>Eurotatoria</taxon>
        <taxon>Bdelloidea</taxon>
        <taxon>Philodinida</taxon>
        <taxon>Philodinidae</taxon>
        <taxon>Rotaria</taxon>
    </lineage>
</organism>
<feature type="domain" description="Nucleoside diphosphate kinase-like" evidence="11">
    <location>
        <begin position="70"/>
        <end position="207"/>
    </location>
</feature>
<dbReference type="GO" id="GO:0006241">
    <property type="term" value="P:CTP biosynthetic process"/>
    <property type="evidence" value="ECO:0007669"/>
    <property type="project" value="InterPro"/>
</dbReference>
<dbReference type="InterPro" id="IPR023005">
    <property type="entry name" value="Nucleoside_diP_kinase_AS"/>
</dbReference>
<evidence type="ECO:0000256" key="6">
    <source>
        <dbReference type="ARBA" id="ARBA00022840"/>
    </source>
</evidence>
<dbReference type="Proteomes" id="UP000663824">
    <property type="component" value="Unassembled WGS sequence"/>
</dbReference>
<evidence type="ECO:0000313" key="21">
    <source>
        <dbReference type="Proteomes" id="UP000663855"/>
    </source>
</evidence>
<feature type="binding site" evidence="7">
    <location>
        <position position="171"/>
    </location>
    <ligand>
        <name>ATP</name>
        <dbReference type="ChEBI" id="CHEBI:30616"/>
    </ligand>
</feature>
<evidence type="ECO:0000256" key="10">
    <source>
        <dbReference type="SAM" id="SignalP"/>
    </source>
</evidence>
<dbReference type="Proteomes" id="UP000663842">
    <property type="component" value="Unassembled WGS sequence"/>
</dbReference>
<reference evidence="13" key="1">
    <citation type="submission" date="2021-02" db="EMBL/GenBank/DDBJ databases">
        <authorList>
            <person name="Nowell W R."/>
        </authorList>
    </citation>
    <scope>NUCLEOTIDE SEQUENCE</scope>
</reference>
<dbReference type="CDD" id="cd04413">
    <property type="entry name" value="NDPk_I"/>
    <property type="match status" value="1"/>
</dbReference>
<feature type="binding site" evidence="7">
    <location>
        <position position="160"/>
    </location>
    <ligand>
        <name>ATP</name>
        <dbReference type="ChEBI" id="CHEBI:30616"/>
    </ligand>
</feature>
<dbReference type="PROSITE" id="PS00469">
    <property type="entry name" value="NDPK"/>
    <property type="match status" value="1"/>
</dbReference>
<evidence type="ECO:0000256" key="8">
    <source>
        <dbReference type="RuleBase" id="RU004011"/>
    </source>
</evidence>
<dbReference type="Proteomes" id="UP000663866">
    <property type="component" value="Unassembled WGS sequence"/>
</dbReference>
<dbReference type="InterPro" id="IPR034907">
    <property type="entry name" value="NDK-like_dom"/>
</dbReference>
<comment type="caution">
    <text evidence="13">The sequence shown here is derived from an EMBL/GenBank/DDBJ whole genome shotgun (WGS) entry which is preliminary data.</text>
</comment>
<evidence type="ECO:0000313" key="13">
    <source>
        <dbReference type="EMBL" id="CAF1429976.1"/>
    </source>
</evidence>
<dbReference type="OrthoDB" id="2162449at2759"/>
<dbReference type="GO" id="GO:0004550">
    <property type="term" value="F:nucleoside diphosphate kinase activity"/>
    <property type="evidence" value="ECO:0007669"/>
    <property type="project" value="UniProtKB-EC"/>
</dbReference>
<dbReference type="HAMAP" id="MF_00451">
    <property type="entry name" value="NDP_kinase"/>
    <property type="match status" value="1"/>
</dbReference>
<proteinExistence type="inferred from homology"/>